<gene>
    <name evidence="1" type="ORF">AG4045_012293</name>
</gene>
<dbReference type="Proteomes" id="UP000593563">
    <property type="component" value="Unassembled WGS sequence"/>
</dbReference>
<organism evidence="1 2">
    <name type="scientific">Apium graveolens</name>
    <name type="common">Celery</name>
    <dbReference type="NCBI Taxonomy" id="4045"/>
    <lineage>
        <taxon>Eukaryota</taxon>
        <taxon>Viridiplantae</taxon>
        <taxon>Streptophyta</taxon>
        <taxon>Embryophyta</taxon>
        <taxon>Tracheophyta</taxon>
        <taxon>Spermatophyta</taxon>
        <taxon>Magnoliopsida</taxon>
        <taxon>eudicotyledons</taxon>
        <taxon>Gunneridae</taxon>
        <taxon>Pentapetalae</taxon>
        <taxon>asterids</taxon>
        <taxon>campanulids</taxon>
        <taxon>Apiales</taxon>
        <taxon>Apiaceae</taxon>
        <taxon>Apioideae</taxon>
        <taxon>apioid superclade</taxon>
        <taxon>Apieae</taxon>
        <taxon>Apium</taxon>
    </lineage>
</organism>
<dbReference type="InterPro" id="IPR027417">
    <property type="entry name" value="P-loop_NTPase"/>
</dbReference>
<comment type="caution">
    <text evidence="1">The sequence shown here is derived from an EMBL/GenBank/DDBJ whole genome shotgun (WGS) entry which is preliminary data.</text>
</comment>
<reference evidence="1" key="1">
    <citation type="submission" date="2020-01" db="EMBL/GenBank/DDBJ databases">
        <title>The Celery Genome Sequence Reveals Sequential Paleo-tetraploidization, Resistance Gene Elimination, Karyotype Evolution, and Functional Innovation in Apiales.</title>
        <authorList>
            <person name="Song X."/>
        </authorList>
    </citation>
    <scope>NUCLEOTIDE SEQUENCE</scope>
    <source>
        <tissue evidence="1">Leaf</tissue>
    </source>
</reference>
<dbReference type="InterPro" id="IPR053057">
    <property type="entry name" value="XLG_GTP-binding"/>
</dbReference>
<name>A0A6L5BB05_APIGR</name>
<dbReference type="Gene3D" id="3.40.50.300">
    <property type="entry name" value="P-loop containing nucleotide triphosphate hydrolases"/>
    <property type="match status" value="1"/>
</dbReference>
<sequence length="399" mass="45877">MELKLSKKSTIGLLGDESLISITHSNELDVPPELVIVNCKPLCQEELVQLLGCPNLPRKLKPKKYRYDKQSGLWGVEGEKPCQIITPQLVVGDLIMQNASNGNTNIFVNNREITKPELWMMQLAGIRCEGQSHFRCNSDGSFQEEGQKNVKERIWSKFVILCSYFRQKLLYRVPFTEDERQNMKYMIQSNLYRYIGIQLEERERFEEETLNEMSMESKNEPGPSGTKYHFYLIFFVIQNAYICSGNLMMSGNLTAVFPASTGDCQLIRVQSSSLGKNCKWMEMFEDMDLIIYCVSLTDYDEYSYDINGVSTNRMMESKKLLFETIVTHPICCDKNFLTNSTCWKRKLNRFLLLAVSGLESDSVDEAIKYGTEVLKWKNEKPSFIVNEWSSGSIEASTST</sequence>
<dbReference type="AlphaFoldDB" id="A0A6L5BB05"/>
<protein>
    <submittedName>
        <fullName evidence="1">Uncharacterized protein</fullName>
    </submittedName>
</protein>
<dbReference type="PANTHER" id="PTHR36486:SF4">
    <property type="entry name" value="PH DOMAIN-CONTAINING PROTEIN"/>
    <property type="match status" value="1"/>
</dbReference>
<proteinExistence type="predicted"/>
<evidence type="ECO:0000313" key="2">
    <source>
        <dbReference type="Proteomes" id="UP000593563"/>
    </source>
</evidence>
<evidence type="ECO:0000313" key="1">
    <source>
        <dbReference type="EMBL" id="KAF1002926.1"/>
    </source>
</evidence>
<accession>A0A6L5BB05</accession>
<keyword evidence="2" id="KW-1185">Reference proteome</keyword>
<dbReference type="EMBL" id="WRXP01000197">
    <property type="protein sequence ID" value="KAF1002926.1"/>
    <property type="molecule type" value="Genomic_DNA"/>
</dbReference>
<dbReference type="PANTHER" id="PTHR36486">
    <property type="entry name" value="OS01G0977800 PROTEIN"/>
    <property type="match status" value="1"/>
</dbReference>